<organism evidence="2 3">
    <name type="scientific">candidate division WWE3 bacterium</name>
    <dbReference type="NCBI Taxonomy" id="2053526"/>
    <lineage>
        <taxon>Bacteria</taxon>
        <taxon>Katanobacteria</taxon>
    </lineage>
</organism>
<sequence length="395" mass="44333">MTRYKAVITVLLTLILLLTASTAVMFFARGYQFDVNDRNLKQTGILSLNSTPTGALIYINDVPQDVTDNSITGLKEATYTVRLEKSGYHTWTKDVQIVSGEVNQVHALLISSFPEIKPLTITGAQSPTMSPDRQRMIYSVNTENAQNQDGEQQKGLWVLDLAGRPFNILNRPNLLIADTDRFKYSQGNLTWSADSQSVLIKIDDVTYFLIDIQSKDTTQLVAKDVNELLAKWDDEQKQNDELLRERFSTEVQALLPSTSSVISWSPDQTKILFSEENDQKIVYKIIDLNPKEYTDLAKSADGVKTYTVHEKEKDNAGYITWYPDSKHVLVFEPTSADDTGQVSIMEIEGTNKISIYSGKVLGGLVYPHPDGSRVIIQTNFTDDSSQSNLYSVSVY</sequence>
<dbReference type="Gene3D" id="2.120.10.30">
    <property type="entry name" value="TolB, C-terminal domain"/>
    <property type="match status" value="1"/>
</dbReference>
<reference evidence="2" key="2">
    <citation type="journal article" date="2021" name="Microbiome">
        <title>Successional dynamics and alternative stable states in a saline activated sludge microbial community over 9 years.</title>
        <authorList>
            <person name="Wang Y."/>
            <person name="Ye J."/>
            <person name="Ju F."/>
            <person name="Liu L."/>
            <person name="Boyd J.A."/>
            <person name="Deng Y."/>
            <person name="Parks D.H."/>
            <person name="Jiang X."/>
            <person name="Yin X."/>
            <person name="Woodcroft B.J."/>
            <person name="Tyson G.W."/>
            <person name="Hugenholtz P."/>
            <person name="Polz M.F."/>
            <person name="Zhang T."/>
        </authorList>
    </citation>
    <scope>NUCLEOTIDE SEQUENCE</scope>
    <source>
        <strain evidence="2">HKST-UBA01</strain>
    </source>
</reference>
<dbReference type="InterPro" id="IPR013229">
    <property type="entry name" value="PEGA"/>
</dbReference>
<name>A0A955RPF9_UNCKA</name>
<proteinExistence type="predicted"/>
<dbReference type="EMBL" id="JAGQKX010000078">
    <property type="protein sequence ID" value="MCA9390371.1"/>
    <property type="molecule type" value="Genomic_DNA"/>
</dbReference>
<dbReference type="Pfam" id="PF08308">
    <property type="entry name" value="PEGA"/>
    <property type="match status" value="1"/>
</dbReference>
<gene>
    <name evidence="2" type="ORF">KC571_03100</name>
</gene>
<accession>A0A955RPF9</accession>
<comment type="caution">
    <text evidence="2">The sequence shown here is derived from an EMBL/GenBank/DDBJ whole genome shotgun (WGS) entry which is preliminary data.</text>
</comment>
<dbReference type="SUPFAM" id="SSF82171">
    <property type="entry name" value="DPP6 N-terminal domain-like"/>
    <property type="match status" value="1"/>
</dbReference>
<dbReference type="Proteomes" id="UP000701698">
    <property type="component" value="Unassembled WGS sequence"/>
</dbReference>
<protein>
    <submittedName>
        <fullName evidence="2">PEGA domain-containing protein</fullName>
    </submittedName>
</protein>
<dbReference type="AlphaFoldDB" id="A0A955RPF9"/>
<evidence type="ECO:0000313" key="2">
    <source>
        <dbReference type="EMBL" id="MCA9390371.1"/>
    </source>
</evidence>
<feature type="domain" description="PEGA" evidence="1">
    <location>
        <begin position="44"/>
        <end position="105"/>
    </location>
</feature>
<evidence type="ECO:0000313" key="3">
    <source>
        <dbReference type="Proteomes" id="UP000701698"/>
    </source>
</evidence>
<dbReference type="InterPro" id="IPR011042">
    <property type="entry name" value="6-blade_b-propeller_TolB-like"/>
</dbReference>
<reference evidence="2" key="1">
    <citation type="submission" date="2020-04" db="EMBL/GenBank/DDBJ databases">
        <authorList>
            <person name="Zhang T."/>
        </authorList>
    </citation>
    <scope>NUCLEOTIDE SEQUENCE</scope>
    <source>
        <strain evidence="2">HKST-UBA01</strain>
    </source>
</reference>
<evidence type="ECO:0000259" key="1">
    <source>
        <dbReference type="Pfam" id="PF08308"/>
    </source>
</evidence>